<protein>
    <submittedName>
        <fullName evidence="2">Uncharacterized protein</fullName>
    </submittedName>
</protein>
<feature type="region of interest" description="Disordered" evidence="1">
    <location>
        <begin position="1"/>
        <end position="20"/>
    </location>
</feature>
<evidence type="ECO:0000256" key="1">
    <source>
        <dbReference type="SAM" id="MobiDB-lite"/>
    </source>
</evidence>
<comment type="caution">
    <text evidence="2">The sequence shown here is derived from an EMBL/GenBank/DDBJ whole genome shotgun (WGS) entry which is preliminary data.</text>
</comment>
<evidence type="ECO:0000313" key="2">
    <source>
        <dbReference type="EMBL" id="KKN16828.1"/>
    </source>
</evidence>
<accession>A0A0F9RHT4</accession>
<feature type="region of interest" description="Disordered" evidence="1">
    <location>
        <begin position="28"/>
        <end position="49"/>
    </location>
</feature>
<reference evidence="2" key="1">
    <citation type="journal article" date="2015" name="Nature">
        <title>Complex archaea that bridge the gap between prokaryotes and eukaryotes.</title>
        <authorList>
            <person name="Spang A."/>
            <person name="Saw J.H."/>
            <person name="Jorgensen S.L."/>
            <person name="Zaremba-Niedzwiedzka K."/>
            <person name="Martijn J."/>
            <person name="Lind A.E."/>
            <person name="van Eijk R."/>
            <person name="Schleper C."/>
            <person name="Guy L."/>
            <person name="Ettema T.J."/>
        </authorList>
    </citation>
    <scope>NUCLEOTIDE SEQUENCE</scope>
</reference>
<dbReference type="AlphaFoldDB" id="A0A0F9RHT4"/>
<sequence>MLGWRKRDASPGSYQGKVGSRILVETPNTRSRYGSIHGRMARGPSTQER</sequence>
<gene>
    <name evidence="2" type="ORF">LCGC14_0972130</name>
</gene>
<organism evidence="2">
    <name type="scientific">marine sediment metagenome</name>
    <dbReference type="NCBI Taxonomy" id="412755"/>
    <lineage>
        <taxon>unclassified sequences</taxon>
        <taxon>metagenomes</taxon>
        <taxon>ecological metagenomes</taxon>
    </lineage>
</organism>
<proteinExistence type="predicted"/>
<name>A0A0F9RHT4_9ZZZZ</name>
<dbReference type="EMBL" id="LAZR01003578">
    <property type="protein sequence ID" value="KKN16828.1"/>
    <property type="molecule type" value="Genomic_DNA"/>
</dbReference>